<feature type="zinc finger region" description="C3H1-type" evidence="5">
    <location>
        <begin position="263"/>
        <end position="291"/>
    </location>
</feature>
<dbReference type="GO" id="GO:0003677">
    <property type="term" value="F:DNA binding"/>
    <property type="evidence" value="ECO:0007669"/>
    <property type="project" value="UniProtKB-KW"/>
</dbReference>
<dbReference type="InterPro" id="IPR000571">
    <property type="entry name" value="Znf_CCCH"/>
</dbReference>
<evidence type="ECO:0000313" key="9">
    <source>
        <dbReference type="Proteomes" id="UP000593577"/>
    </source>
</evidence>
<evidence type="ECO:0000256" key="1">
    <source>
        <dbReference type="ARBA" id="ARBA00022723"/>
    </source>
</evidence>
<dbReference type="PROSITE" id="PS50103">
    <property type="entry name" value="ZF_C3H1"/>
    <property type="match status" value="3"/>
</dbReference>
<organism evidence="8 9">
    <name type="scientific">Gossypium aridum</name>
    <name type="common">American cotton</name>
    <name type="synonym">Erioxylum aridum</name>
    <dbReference type="NCBI Taxonomy" id="34290"/>
    <lineage>
        <taxon>Eukaryota</taxon>
        <taxon>Viridiplantae</taxon>
        <taxon>Streptophyta</taxon>
        <taxon>Embryophyta</taxon>
        <taxon>Tracheophyta</taxon>
        <taxon>Spermatophyta</taxon>
        <taxon>Magnoliopsida</taxon>
        <taxon>eudicotyledons</taxon>
        <taxon>Gunneridae</taxon>
        <taxon>Pentapetalae</taxon>
        <taxon>rosids</taxon>
        <taxon>malvids</taxon>
        <taxon>Malvales</taxon>
        <taxon>Malvaceae</taxon>
        <taxon>Malvoideae</taxon>
        <taxon>Gossypium</taxon>
    </lineage>
</organism>
<keyword evidence="1 5" id="KW-0479">Metal-binding</keyword>
<keyword evidence="3 5" id="KW-0862">Zinc</keyword>
<accession>A0A7J8XGY9</accession>
<feature type="compositionally biased region" description="Low complexity" evidence="6">
    <location>
        <begin position="152"/>
        <end position="162"/>
    </location>
</feature>
<keyword evidence="9" id="KW-1185">Reference proteome</keyword>
<protein>
    <recommendedName>
        <fullName evidence="7">C3H1-type domain-containing protein</fullName>
    </recommendedName>
</protein>
<dbReference type="EMBL" id="JABFAA010000007">
    <property type="protein sequence ID" value="MBA0686154.1"/>
    <property type="molecule type" value="Genomic_DNA"/>
</dbReference>
<dbReference type="Proteomes" id="UP000593577">
    <property type="component" value="Unassembled WGS sequence"/>
</dbReference>
<feature type="domain" description="C3H1-type" evidence="7">
    <location>
        <begin position="173"/>
        <end position="201"/>
    </location>
</feature>
<evidence type="ECO:0000256" key="4">
    <source>
        <dbReference type="ARBA" id="ARBA00023125"/>
    </source>
</evidence>
<comment type="caution">
    <text evidence="8">The sequence shown here is derived from an EMBL/GenBank/DDBJ whole genome shotgun (WGS) entry which is preliminary data.</text>
</comment>
<dbReference type="PANTHER" id="PTHR12506">
    <property type="entry name" value="PROTEIN PHOSPHATASE RELATED"/>
    <property type="match status" value="1"/>
</dbReference>
<evidence type="ECO:0000256" key="2">
    <source>
        <dbReference type="ARBA" id="ARBA00022771"/>
    </source>
</evidence>
<evidence type="ECO:0000259" key="7">
    <source>
        <dbReference type="PROSITE" id="PS50103"/>
    </source>
</evidence>
<name>A0A7J8XGY9_GOSAI</name>
<dbReference type="AlphaFoldDB" id="A0A7J8XGY9"/>
<keyword evidence="2 5" id="KW-0863">Zinc-finger</keyword>
<feature type="compositionally biased region" description="Low complexity" evidence="6">
    <location>
        <begin position="342"/>
        <end position="354"/>
    </location>
</feature>
<feature type="non-terminal residue" evidence="8">
    <location>
        <position position="1"/>
    </location>
</feature>
<dbReference type="SUPFAM" id="SSF90229">
    <property type="entry name" value="CCCH zinc finger"/>
    <property type="match status" value="3"/>
</dbReference>
<dbReference type="GO" id="GO:0008270">
    <property type="term" value="F:zinc ion binding"/>
    <property type="evidence" value="ECO:0007669"/>
    <property type="project" value="UniProtKB-KW"/>
</dbReference>
<feature type="domain" description="C3H1-type" evidence="7">
    <location>
        <begin position="263"/>
        <end position="291"/>
    </location>
</feature>
<sequence>VEAAVRATGVYPERPGEPTCQFYLKTGTCKFGASCKFHHPKQGDQSFSQVPLNIYGYPLRPPVQSPSVPITEQYGGTSTSARPPILPGSYVQGAYGPVLFSPGVVPIPGWSHYSAPVSSVLSPGVQPAVGATSLYGLTQLSSSTPSHAGPYLSLPSSMSPSSGNQNNQTFPERPGEPECQYYLRTGDCKFGSSCRYHHPRDKVVPWTNCILSPMGLPLRSLYSLEPSNKLVLKVFACSRTQESDYCLQDGLCWSELHNEYWVQAGGQPCSFYLQNGHCKFGSTCKFDHPMGTMRYSPSVSSLIDMPVAPYPVGSLLATFPPSSTSSELRPELSSGSKKDSYLSRIPSSSTSSSSVGLIFSQTGSVPLSDLQHSSQNSVPLSSTRSTRQGGEVHRSN</sequence>
<feature type="domain" description="C3H1-type" evidence="7">
    <location>
        <begin position="14"/>
        <end position="42"/>
    </location>
</feature>
<gene>
    <name evidence="8" type="ORF">Goari_013769</name>
</gene>
<keyword evidence="4" id="KW-0238">DNA-binding</keyword>
<evidence type="ECO:0000256" key="6">
    <source>
        <dbReference type="SAM" id="MobiDB-lite"/>
    </source>
</evidence>
<reference evidence="8 9" key="1">
    <citation type="journal article" date="2019" name="Genome Biol. Evol.">
        <title>Insights into the evolution of the New World diploid cottons (Gossypium, subgenus Houzingenia) based on genome sequencing.</title>
        <authorList>
            <person name="Grover C.E."/>
            <person name="Arick M.A. 2nd"/>
            <person name="Thrash A."/>
            <person name="Conover J.L."/>
            <person name="Sanders W.S."/>
            <person name="Peterson D.G."/>
            <person name="Frelichowski J.E."/>
            <person name="Scheffler J.A."/>
            <person name="Scheffler B.E."/>
            <person name="Wendel J.F."/>
        </authorList>
    </citation>
    <scope>NUCLEOTIDE SEQUENCE [LARGE SCALE GENOMIC DNA]</scope>
    <source>
        <strain evidence="8">185</strain>
        <tissue evidence="8">Leaf</tissue>
    </source>
</reference>
<dbReference type="GO" id="GO:0003729">
    <property type="term" value="F:mRNA binding"/>
    <property type="evidence" value="ECO:0007669"/>
    <property type="project" value="TreeGrafter"/>
</dbReference>
<evidence type="ECO:0000313" key="8">
    <source>
        <dbReference type="EMBL" id="MBA0686154.1"/>
    </source>
</evidence>
<feature type="region of interest" description="Disordered" evidence="6">
    <location>
        <begin position="321"/>
        <end position="356"/>
    </location>
</feature>
<dbReference type="InterPro" id="IPR050974">
    <property type="entry name" value="Plant_ZF_CCCH"/>
</dbReference>
<feature type="compositionally biased region" description="Polar residues" evidence="6">
    <location>
        <begin position="368"/>
        <end position="388"/>
    </location>
</feature>
<dbReference type="Gene3D" id="2.30.30.1190">
    <property type="match status" value="1"/>
</dbReference>
<dbReference type="InterPro" id="IPR036855">
    <property type="entry name" value="Znf_CCCH_sf"/>
</dbReference>
<proteinExistence type="predicted"/>
<feature type="region of interest" description="Disordered" evidence="6">
    <location>
        <begin position="144"/>
        <end position="173"/>
    </location>
</feature>
<feature type="zinc finger region" description="C3H1-type" evidence="5">
    <location>
        <begin position="173"/>
        <end position="201"/>
    </location>
</feature>
<evidence type="ECO:0000256" key="5">
    <source>
        <dbReference type="PROSITE-ProRule" id="PRU00723"/>
    </source>
</evidence>
<feature type="region of interest" description="Disordered" evidence="6">
    <location>
        <begin position="368"/>
        <end position="396"/>
    </location>
</feature>
<dbReference type="PANTHER" id="PTHR12506:SF43">
    <property type="entry name" value="ZINC FINGER CCCH DOMAIN-CONTAINING PROTEIN 32"/>
    <property type="match status" value="1"/>
</dbReference>
<feature type="zinc finger region" description="C3H1-type" evidence="5">
    <location>
        <begin position="14"/>
        <end position="42"/>
    </location>
</feature>
<dbReference type="SMART" id="SM00356">
    <property type="entry name" value="ZnF_C3H1"/>
    <property type="match status" value="3"/>
</dbReference>
<dbReference type="Pfam" id="PF00642">
    <property type="entry name" value="zf-CCCH"/>
    <property type="match status" value="3"/>
</dbReference>
<dbReference type="Gene3D" id="4.10.1000.10">
    <property type="entry name" value="Zinc finger, CCCH-type"/>
    <property type="match status" value="2"/>
</dbReference>
<evidence type="ECO:0000256" key="3">
    <source>
        <dbReference type="ARBA" id="ARBA00022833"/>
    </source>
</evidence>